<reference evidence="1 2" key="1">
    <citation type="submission" date="2024-02" db="EMBL/GenBank/DDBJ databases">
        <title>de novo genome assembly of Solanum bulbocastanum strain 11H21.</title>
        <authorList>
            <person name="Hosaka A.J."/>
        </authorList>
    </citation>
    <scope>NUCLEOTIDE SEQUENCE [LARGE SCALE GENOMIC DNA]</scope>
    <source>
        <tissue evidence="1">Young leaves</tissue>
    </source>
</reference>
<dbReference type="EMBL" id="JBANQN010000011">
    <property type="protein sequence ID" value="KAK6776278.1"/>
    <property type="molecule type" value="Genomic_DNA"/>
</dbReference>
<dbReference type="Proteomes" id="UP001371456">
    <property type="component" value="Unassembled WGS sequence"/>
</dbReference>
<protein>
    <submittedName>
        <fullName evidence="1">Uncharacterized protein</fullName>
    </submittedName>
</protein>
<sequence>MVDMAASEYFDVVAGDCYSGVGTPLTD</sequence>
<gene>
    <name evidence="1" type="ORF">RDI58_027279</name>
</gene>
<proteinExistence type="predicted"/>
<dbReference type="AlphaFoldDB" id="A0AAN8Y471"/>
<comment type="caution">
    <text evidence="1">The sequence shown here is derived from an EMBL/GenBank/DDBJ whole genome shotgun (WGS) entry which is preliminary data.</text>
</comment>
<organism evidence="1 2">
    <name type="scientific">Solanum bulbocastanum</name>
    <name type="common">Wild potato</name>
    <dbReference type="NCBI Taxonomy" id="147425"/>
    <lineage>
        <taxon>Eukaryota</taxon>
        <taxon>Viridiplantae</taxon>
        <taxon>Streptophyta</taxon>
        <taxon>Embryophyta</taxon>
        <taxon>Tracheophyta</taxon>
        <taxon>Spermatophyta</taxon>
        <taxon>Magnoliopsida</taxon>
        <taxon>eudicotyledons</taxon>
        <taxon>Gunneridae</taxon>
        <taxon>Pentapetalae</taxon>
        <taxon>asterids</taxon>
        <taxon>lamiids</taxon>
        <taxon>Solanales</taxon>
        <taxon>Solanaceae</taxon>
        <taxon>Solanoideae</taxon>
        <taxon>Solaneae</taxon>
        <taxon>Solanum</taxon>
    </lineage>
</organism>
<evidence type="ECO:0000313" key="1">
    <source>
        <dbReference type="EMBL" id="KAK6776278.1"/>
    </source>
</evidence>
<accession>A0AAN8Y471</accession>
<name>A0AAN8Y471_SOLBU</name>
<keyword evidence="2" id="KW-1185">Reference proteome</keyword>
<evidence type="ECO:0000313" key="2">
    <source>
        <dbReference type="Proteomes" id="UP001371456"/>
    </source>
</evidence>